<proteinExistence type="predicted"/>
<feature type="modified residue" description="4-aspartylphosphate" evidence="2">
    <location>
        <position position="52"/>
    </location>
</feature>
<dbReference type="STRING" id="448.Lery_0947"/>
<dbReference type="InterPro" id="IPR050595">
    <property type="entry name" value="Bact_response_regulator"/>
</dbReference>
<dbReference type="EMBL" id="LNYA01000021">
    <property type="protein sequence ID" value="KTC98384.1"/>
    <property type="molecule type" value="Genomic_DNA"/>
</dbReference>
<dbReference type="RefSeq" id="WP_058526112.1">
    <property type="nucleotide sequence ID" value="NZ_CAAAHY010000023.1"/>
</dbReference>
<dbReference type="PANTHER" id="PTHR44591:SF3">
    <property type="entry name" value="RESPONSE REGULATORY DOMAIN-CONTAINING PROTEIN"/>
    <property type="match status" value="1"/>
</dbReference>
<dbReference type="AlphaFoldDB" id="A0A0W0TSA1"/>
<feature type="domain" description="Response regulatory" evidence="3">
    <location>
        <begin position="3"/>
        <end position="119"/>
    </location>
</feature>
<reference evidence="4 5" key="1">
    <citation type="submission" date="2015-11" db="EMBL/GenBank/DDBJ databases">
        <title>Genomic analysis of 38 Legionella species identifies large and diverse effector repertoires.</title>
        <authorList>
            <person name="Burstein D."/>
            <person name="Amaro F."/>
            <person name="Zusman T."/>
            <person name="Lifshitz Z."/>
            <person name="Cohen O."/>
            <person name="Gilbert J.A."/>
            <person name="Pupko T."/>
            <person name="Shuman H.A."/>
            <person name="Segal G."/>
        </authorList>
    </citation>
    <scope>NUCLEOTIDE SEQUENCE [LARGE SCALE GENOMIC DNA]</scope>
    <source>
        <strain evidence="4 5">SE-32A-C8</strain>
    </source>
</reference>
<dbReference type="InterPro" id="IPR001789">
    <property type="entry name" value="Sig_transdc_resp-reg_receiver"/>
</dbReference>
<protein>
    <submittedName>
        <fullName evidence="4">Two component response regulator</fullName>
    </submittedName>
</protein>
<dbReference type="Pfam" id="PF00072">
    <property type="entry name" value="Response_reg"/>
    <property type="match status" value="1"/>
</dbReference>
<dbReference type="SUPFAM" id="SSF52172">
    <property type="entry name" value="CheY-like"/>
    <property type="match status" value="1"/>
</dbReference>
<sequence length="120" mass="13248">MKKILIVEDDKDIAKALTIRLKSCNYQVDTAADVVQGVNHVVNNVPDLILLDISIPAGDGFLLAERVKCLPQVGNIPIIFMTANKKPELKKKAEEYGAAAFFEKPFDSNKLLARIAQLLQ</sequence>
<evidence type="ECO:0000313" key="5">
    <source>
        <dbReference type="Proteomes" id="UP000054773"/>
    </source>
</evidence>
<dbReference type="PROSITE" id="PS50110">
    <property type="entry name" value="RESPONSE_REGULATORY"/>
    <property type="match status" value="1"/>
</dbReference>
<dbReference type="GO" id="GO:0000160">
    <property type="term" value="P:phosphorelay signal transduction system"/>
    <property type="evidence" value="ECO:0007669"/>
    <property type="project" value="InterPro"/>
</dbReference>
<evidence type="ECO:0000259" key="3">
    <source>
        <dbReference type="PROSITE" id="PS50110"/>
    </source>
</evidence>
<evidence type="ECO:0000256" key="2">
    <source>
        <dbReference type="PROSITE-ProRule" id="PRU00169"/>
    </source>
</evidence>
<dbReference type="PATRIC" id="fig|448.7.peg.992"/>
<dbReference type="InterPro" id="IPR011006">
    <property type="entry name" value="CheY-like_superfamily"/>
</dbReference>
<comment type="caution">
    <text evidence="4">The sequence shown here is derived from an EMBL/GenBank/DDBJ whole genome shotgun (WGS) entry which is preliminary data.</text>
</comment>
<keyword evidence="5" id="KW-1185">Reference proteome</keyword>
<evidence type="ECO:0000313" key="4">
    <source>
        <dbReference type="EMBL" id="KTC98384.1"/>
    </source>
</evidence>
<name>A0A0W0TSA1_LEGER</name>
<dbReference type="PANTHER" id="PTHR44591">
    <property type="entry name" value="STRESS RESPONSE REGULATOR PROTEIN 1"/>
    <property type="match status" value="1"/>
</dbReference>
<dbReference type="Gene3D" id="3.40.50.2300">
    <property type="match status" value="1"/>
</dbReference>
<organism evidence="4 5">
    <name type="scientific">Legionella erythra</name>
    <dbReference type="NCBI Taxonomy" id="448"/>
    <lineage>
        <taxon>Bacteria</taxon>
        <taxon>Pseudomonadati</taxon>
        <taxon>Pseudomonadota</taxon>
        <taxon>Gammaproteobacteria</taxon>
        <taxon>Legionellales</taxon>
        <taxon>Legionellaceae</taxon>
        <taxon>Legionella</taxon>
    </lineage>
</organism>
<evidence type="ECO:0000256" key="1">
    <source>
        <dbReference type="ARBA" id="ARBA00022553"/>
    </source>
</evidence>
<dbReference type="CDD" id="cd00156">
    <property type="entry name" value="REC"/>
    <property type="match status" value="1"/>
</dbReference>
<dbReference type="SMART" id="SM00448">
    <property type="entry name" value="REC"/>
    <property type="match status" value="1"/>
</dbReference>
<accession>A0A0W0TSA1</accession>
<dbReference type="Proteomes" id="UP000054773">
    <property type="component" value="Unassembled WGS sequence"/>
</dbReference>
<keyword evidence="1 2" id="KW-0597">Phosphoprotein</keyword>
<gene>
    <name evidence="4" type="ORF">Lery_0947</name>
</gene>